<dbReference type="PANTHER" id="PTHR35011">
    <property type="entry name" value="2,3-DIKETO-L-GULONATE TRAP TRANSPORTER SMALL PERMEASE PROTEIN YIAM"/>
    <property type="match status" value="1"/>
</dbReference>
<feature type="transmembrane region" description="Helical" evidence="9">
    <location>
        <begin position="124"/>
        <end position="143"/>
    </location>
</feature>
<comment type="function">
    <text evidence="9">Part of the tripartite ATP-independent periplasmic (TRAP) transport system.</text>
</comment>
<dbReference type="PANTHER" id="PTHR35011:SF2">
    <property type="entry name" value="2,3-DIKETO-L-GULONATE TRAP TRANSPORTER SMALL PERMEASE PROTEIN YIAM"/>
    <property type="match status" value="1"/>
</dbReference>
<comment type="subunit">
    <text evidence="9">The complex comprises the extracytoplasmic solute receptor protein and the two transmembrane proteins.</text>
</comment>
<dbReference type="GO" id="GO:0005886">
    <property type="term" value="C:plasma membrane"/>
    <property type="evidence" value="ECO:0007669"/>
    <property type="project" value="UniProtKB-SubCell"/>
</dbReference>
<evidence type="ECO:0000256" key="9">
    <source>
        <dbReference type="RuleBase" id="RU369079"/>
    </source>
</evidence>
<dbReference type="GO" id="GO:0015740">
    <property type="term" value="P:C4-dicarboxylate transport"/>
    <property type="evidence" value="ECO:0007669"/>
    <property type="project" value="TreeGrafter"/>
</dbReference>
<keyword evidence="7 9" id="KW-0472">Membrane</keyword>
<dbReference type="AlphaFoldDB" id="A0A212KJJ3"/>
<organism evidence="11">
    <name type="scientific">uncultured Alphaproteobacteria bacterium</name>
    <dbReference type="NCBI Taxonomy" id="91750"/>
    <lineage>
        <taxon>Bacteria</taxon>
        <taxon>Pseudomonadati</taxon>
        <taxon>Pseudomonadota</taxon>
        <taxon>Alphaproteobacteria</taxon>
        <taxon>environmental samples</taxon>
    </lineage>
</organism>
<gene>
    <name evidence="11" type="ORF">KL86APRO_20337</name>
</gene>
<dbReference type="InterPro" id="IPR007387">
    <property type="entry name" value="TRAP_DctQ"/>
</dbReference>
<keyword evidence="6 9" id="KW-1133">Transmembrane helix</keyword>
<name>A0A212KJJ3_9PROT</name>
<accession>A0A212KJJ3</accession>
<feature type="transmembrane region" description="Helical" evidence="9">
    <location>
        <begin position="84"/>
        <end position="104"/>
    </location>
</feature>
<feature type="transmembrane region" description="Helical" evidence="9">
    <location>
        <begin position="12"/>
        <end position="35"/>
    </location>
</feature>
<comment type="subcellular location">
    <subcellularLocation>
        <location evidence="1 9">Cell inner membrane</location>
        <topology evidence="1 9">Multi-pass membrane protein</topology>
    </subcellularLocation>
</comment>
<dbReference type="Pfam" id="PF04290">
    <property type="entry name" value="DctQ"/>
    <property type="match status" value="1"/>
</dbReference>
<evidence type="ECO:0000256" key="1">
    <source>
        <dbReference type="ARBA" id="ARBA00004429"/>
    </source>
</evidence>
<protein>
    <recommendedName>
        <fullName evidence="9">TRAP transporter small permease protein</fullName>
    </recommendedName>
</protein>
<sequence length="158" mass="17193">MNVVTLLRRLEAIVAGTLLLAMVGLIFAGGVGRILHSPINWTIDLATCCFAWTCFLCGDIAWRNRNLMAVDLVTARLSPATRRALAWANAAIICAFLVYVIYAGAELAWTSRTRTFQGIPGVSYSWVTMSLPTGAALLLVTTLQKVRALWRAPLAAEL</sequence>
<reference evidence="11" key="1">
    <citation type="submission" date="2016-04" db="EMBL/GenBank/DDBJ databases">
        <authorList>
            <person name="Evans L.H."/>
            <person name="Alamgir A."/>
            <person name="Owens N."/>
            <person name="Weber N.D."/>
            <person name="Virtaneva K."/>
            <person name="Barbian K."/>
            <person name="Babar A."/>
            <person name="Rosenke K."/>
        </authorList>
    </citation>
    <scope>NUCLEOTIDE SEQUENCE</scope>
    <source>
        <strain evidence="11">86</strain>
    </source>
</reference>
<proteinExistence type="inferred from homology"/>
<evidence type="ECO:0000256" key="7">
    <source>
        <dbReference type="ARBA" id="ARBA00023136"/>
    </source>
</evidence>
<feature type="transmembrane region" description="Helical" evidence="9">
    <location>
        <begin position="41"/>
        <end position="63"/>
    </location>
</feature>
<evidence type="ECO:0000256" key="6">
    <source>
        <dbReference type="ARBA" id="ARBA00022989"/>
    </source>
</evidence>
<evidence type="ECO:0000313" key="11">
    <source>
        <dbReference type="EMBL" id="SBW11883.1"/>
    </source>
</evidence>
<keyword evidence="4 9" id="KW-0997">Cell inner membrane</keyword>
<evidence type="ECO:0000259" key="10">
    <source>
        <dbReference type="Pfam" id="PF04290"/>
    </source>
</evidence>
<evidence type="ECO:0000256" key="5">
    <source>
        <dbReference type="ARBA" id="ARBA00022692"/>
    </source>
</evidence>
<keyword evidence="5 9" id="KW-0812">Transmembrane</keyword>
<evidence type="ECO:0000256" key="4">
    <source>
        <dbReference type="ARBA" id="ARBA00022519"/>
    </source>
</evidence>
<keyword evidence="2 9" id="KW-0813">Transport</keyword>
<dbReference type="InterPro" id="IPR055348">
    <property type="entry name" value="DctQ"/>
</dbReference>
<keyword evidence="3" id="KW-1003">Cell membrane</keyword>
<evidence type="ECO:0000256" key="3">
    <source>
        <dbReference type="ARBA" id="ARBA00022475"/>
    </source>
</evidence>
<dbReference type="EMBL" id="FLUO01000002">
    <property type="protein sequence ID" value="SBW11883.1"/>
    <property type="molecule type" value="Genomic_DNA"/>
</dbReference>
<feature type="domain" description="Tripartite ATP-independent periplasmic transporters DctQ component" evidence="10">
    <location>
        <begin position="22"/>
        <end position="151"/>
    </location>
</feature>
<dbReference type="GO" id="GO:0022857">
    <property type="term" value="F:transmembrane transporter activity"/>
    <property type="evidence" value="ECO:0007669"/>
    <property type="project" value="UniProtKB-UniRule"/>
</dbReference>
<evidence type="ECO:0000256" key="8">
    <source>
        <dbReference type="ARBA" id="ARBA00038436"/>
    </source>
</evidence>
<evidence type="ECO:0000256" key="2">
    <source>
        <dbReference type="ARBA" id="ARBA00022448"/>
    </source>
</evidence>
<comment type="similarity">
    <text evidence="8 9">Belongs to the TRAP transporter small permease family.</text>
</comment>